<proteinExistence type="predicted"/>
<dbReference type="PIRSF" id="PIRSF037112">
    <property type="entry name" value="Antirestriction_ArdC"/>
    <property type="match status" value="1"/>
</dbReference>
<dbReference type="Proteomes" id="UP000253529">
    <property type="component" value="Unassembled WGS sequence"/>
</dbReference>
<feature type="domain" description="N-terminal" evidence="1">
    <location>
        <begin position="13"/>
        <end position="132"/>
    </location>
</feature>
<dbReference type="RefSeq" id="WP_245428237.1">
    <property type="nucleotide sequence ID" value="NZ_QNRK01000058.1"/>
</dbReference>
<accession>A0A366EFI0</accession>
<evidence type="ECO:0000259" key="1">
    <source>
        <dbReference type="Pfam" id="PF08401"/>
    </source>
</evidence>
<dbReference type="Pfam" id="PF18818">
    <property type="entry name" value="MPTase-PolyVal"/>
    <property type="match status" value="1"/>
</dbReference>
<dbReference type="EMBL" id="QNRK01000058">
    <property type="protein sequence ID" value="RBP01181.1"/>
    <property type="molecule type" value="Genomic_DNA"/>
</dbReference>
<organism evidence="3 4">
    <name type="scientific">Roseiarcus fermentans</name>
    <dbReference type="NCBI Taxonomy" id="1473586"/>
    <lineage>
        <taxon>Bacteria</taxon>
        <taxon>Pseudomonadati</taxon>
        <taxon>Pseudomonadota</taxon>
        <taxon>Alphaproteobacteria</taxon>
        <taxon>Hyphomicrobiales</taxon>
        <taxon>Roseiarcaceae</taxon>
        <taxon>Roseiarcus</taxon>
    </lineage>
</organism>
<evidence type="ECO:0000259" key="2">
    <source>
        <dbReference type="Pfam" id="PF18818"/>
    </source>
</evidence>
<feature type="domain" description="Polyvalent protein metallopeptidase" evidence="2">
    <location>
        <begin position="158"/>
        <end position="281"/>
    </location>
</feature>
<dbReference type="InterPro" id="IPR017113">
    <property type="entry name" value="Antirestriction_ArdC"/>
</dbReference>
<gene>
    <name evidence="3" type="ORF">DFR50_15811</name>
</gene>
<dbReference type="AlphaFoldDB" id="A0A366EFI0"/>
<dbReference type="Pfam" id="PF08401">
    <property type="entry name" value="ArdcN"/>
    <property type="match status" value="1"/>
</dbReference>
<dbReference type="InterPro" id="IPR013610">
    <property type="entry name" value="ArdC_N"/>
</dbReference>
<reference evidence="3 4" key="1">
    <citation type="submission" date="2018-06" db="EMBL/GenBank/DDBJ databases">
        <title>Genomic Encyclopedia of Type Strains, Phase IV (KMG-IV): sequencing the most valuable type-strain genomes for metagenomic binning, comparative biology and taxonomic classification.</title>
        <authorList>
            <person name="Goeker M."/>
        </authorList>
    </citation>
    <scope>NUCLEOTIDE SEQUENCE [LARGE SCALE GENOMIC DNA]</scope>
    <source>
        <strain evidence="3 4">DSM 24875</strain>
    </source>
</reference>
<evidence type="ECO:0000313" key="4">
    <source>
        <dbReference type="Proteomes" id="UP000253529"/>
    </source>
</evidence>
<sequence length="320" mass="35292">MRNFRSNPAQRRDHYQELTDRIIAALEAGTAPWRRPWDKAACGGATAPVNAATGHRYRGINLFVLGMSPLAFASSDPRWCSYRQASARGWQVRKGEKATPVYFYKPIEIEDKTSDGGRETRRIPILRTFSVFHASQIDGIPELAPAVATKAVGERIEDVEIIVQTSGVPVRIGGDRAFYSPTFDFIQLPPDEAFHSPELRAATLFHELGHATGHVSRLNRDLSGGFGSTAYAKEELRAELASYAIGSMIGLPCDVPNHASYLLSWIEVLKQDRREIFHAAAEAQRIADYILAFHPDYAEKPADPMGDDDDASTIVAPLAA</sequence>
<name>A0A366EFI0_9HYPH</name>
<dbReference type="GO" id="GO:0003697">
    <property type="term" value="F:single-stranded DNA binding"/>
    <property type="evidence" value="ECO:0007669"/>
    <property type="project" value="InterPro"/>
</dbReference>
<dbReference type="InterPro" id="IPR041459">
    <property type="entry name" value="MPTase-PolyVal"/>
</dbReference>
<evidence type="ECO:0000313" key="3">
    <source>
        <dbReference type="EMBL" id="RBP01181.1"/>
    </source>
</evidence>
<protein>
    <submittedName>
        <fullName evidence="3">Antirestriction protein ArdC</fullName>
    </submittedName>
</protein>
<comment type="caution">
    <text evidence="3">The sequence shown here is derived from an EMBL/GenBank/DDBJ whole genome shotgun (WGS) entry which is preliminary data.</text>
</comment>
<keyword evidence="4" id="KW-1185">Reference proteome</keyword>